<sequence>MNTISSLQFTYAPSYFRLGKFSPRKNHKGIVKGERICTFVRNEAHWHYDGRLHSVRSGIPITRTQWMLGVVQETGVPKRNEISNYKTFLS</sequence>
<dbReference type="Proteomes" id="UP001321473">
    <property type="component" value="Unassembled WGS sequence"/>
</dbReference>
<gene>
    <name evidence="1" type="ORF">V5799_009626</name>
</gene>
<comment type="caution">
    <text evidence="1">The sequence shown here is derived from an EMBL/GenBank/DDBJ whole genome shotgun (WGS) entry which is preliminary data.</text>
</comment>
<keyword evidence="2" id="KW-1185">Reference proteome</keyword>
<name>A0AAQ4F9V2_AMBAM</name>
<proteinExistence type="predicted"/>
<evidence type="ECO:0000313" key="2">
    <source>
        <dbReference type="Proteomes" id="UP001321473"/>
    </source>
</evidence>
<dbReference type="EMBL" id="JARKHS020004939">
    <property type="protein sequence ID" value="KAK8784010.1"/>
    <property type="molecule type" value="Genomic_DNA"/>
</dbReference>
<accession>A0AAQ4F9V2</accession>
<organism evidence="1 2">
    <name type="scientific">Amblyomma americanum</name>
    <name type="common">Lone star tick</name>
    <dbReference type="NCBI Taxonomy" id="6943"/>
    <lineage>
        <taxon>Eukaryota</taxon>
        <taxon>Metazoa</taxon>
        <taxon>Ecdysozoa</taxon>
        <taxon>Arthropoda</taxon>
        <taxon>Chelicerata</taxon>
        <taxon>Arachnida</taxon>
        <taxon>Acari</taxon>
        <taxon>Parasitiformes</taxon>
        <taxon>Ixodida</taxon>
        <taxon>Ixodoidea</taxon>
        <taxon>Ixodidae</taxon>
        <taxon>Amblyomminae</taxon>
        <taxon>Amblyomma</taxon>
    </lineage>
</organism>
<evidence type="ECO:0000313" key="1">
    <source>
        <dbReference type="EMBL" id="KAK8784010.1"/>
    </source>
</evidence>
<protein>
    <submittedName>
        <fullName evidence="1">Uncharacterized protein</fullName>
    </submittedName>
</protein>
<reference evidence="1 2" key="1">
    <citation type="journal article" date="2023" name="Arcadia Sci">
        <title>De novo assembly of a long-read Amblyomma americanum tick genome.</title>
        <authorList>
            <person name="Chou S."/>
            <person name="Poskanzer K.E."/>
            <person name="Rollins M."/>
            <person name="Thuy-Boun P.S."/>
        </authorList>
    </citation>
    <scope>NUCLEOTIDE SEQUENCE [LARGE SCALE GENOMIC DNA]</scope>
    <source>
        <strain evidence="1">F_SG_1</strain>
        <tissue evidence="1">Salivary glands</tissue>
    </source>
</reference>
<dbReference type="AlphaFoldDB" id="A0AAQ4F9V2"/>